<dbReference type="Proteomes" id="UP001269819">
    <property type="component" value="Unassembled WGS sequence"/>
</dbReference>
<sequence>MESHSHSHTPLLNRQRLWLLLVLCCFLVQSLAPRGYMPMARDDGLPTLGFCGDPIPGATELFNLADFAAAPSDAPADPEHSQTHCLFSVGGQVAALAALPAFSEHAAGQSLRLPPAFHQSASRPDRLLPDCRAPPAILIA</sequence>
<evidence type="ECO:0000313" key="1">
    <source>
        <dbReference type="EMBL" id="MDV2080011.1"/>
    </source>
</evidence>
<keyword evidence="2" id="KW-1185">Reference proteome</keyword>
<reference evidence="1 2" key="1">
    <citation type="submission" date="2023-10" db="EMBL/GenBank/DDBJ databases">
        <title>Characteristics and mechanism of a salt-tolerant marine origin heterotrophic nitrifying- aerobic denitrifying bacteria Marinobacter xestospongiae HN1.</title>
        <authorList>
            <person name="Qi R."/>
        </authorList>
    </citation>
    <scope>NUCLEOTIDE SEQUENCE [LARGE SCALE GENOMIC DNA]</scope>
    <source>
        <strain evidence="1 2">HN1</strain>
    </source>
</reference>
<dbReference type="EMBL" id="JAWIIJ010000010">
    <property type="protein sequence ID" value="MDV2080011.1"/>
    <property type="molecule type" value="Genomic_DNA"/>
</dbReference>
<comment type="caution">
    <text evidence="1">The sequence shown here is derived from an EMBL/GenBank/DDBJ whole genome shotgun (WGS) entry which is preliminary data.</text>
</comment>
<protein>
    <recommendedName>
        <fullName evidence="3">DUF2946 domain-containing protein</fullName>
    </recommendedName>
</protein>
<name>A0ABU3W0R6_9GAMM</name>
<proteinExistence type="predicted"/>
<dbReference type="RefSeq" id="WP_316974473.1">
    <property type="nucleotide sequence ID" value="NZ_JAWIIJ010000010.1"/>
</dbReference>
<organism evidence="1 2">
    <name type="scientific">Marinobacter xestospongiae</name>
    <dbReference type="NCBI Taxonomy" id="994319"/>
    <lineage>
        <taxon>Bacteria</taxon>
        <taxon>Pseudomonadati</taxon>
        <taxon>Pseudomonadota</taxon>
        <taxon>Gammaproteobacteria</taxon>
        <taxon>Pseudomonadales</taxon>
        <taxon>Marinobacteraceae</taxon>
        <taxon>Marinobacter</taxon>
    </lineage>
</organism>
<gene>
    <name evidence="1" type="ORF">RYS15_15100</name>
</gene>
<evidence type="ECO:0008006" key="3">
    <source>
        <dbReference type="Google" id="ProtNLM"/>
    </source>
</evidence>
<accession>A0ABU3W0R6</accession>
<evidence type="ECO:0000313" key="2">
    <source>
        <dbReference type="Proteomes" id="UP001269819"/>
    </source>
</evidence>